<keyword evidence="3" id="KW-1185">Reference proteome</keyword>
<accession>A0A8J6EJ13</accession>
<evidence type="ECO:0000313" key="2">
    <source>
        <dbReference type="EMBL" id="KAG9470183.1"/>
    </source>
</evidence>
<dbReference type="AlphaFoldDB" id="A0A8J6EJ13"/>
<gene>
    <name evidence="2" type="ORF">GDO78_018679</name>
</gene>
<feature type="transmembrane region" description="Helical" evidence="1">
    <location>
        <begin position="27"/>
        <end position="45"/>
    </location>
</feature>
<proteinExistence type="predicted"/>
<evidence type="ECO:0000256" key="1">
    <source>
        <dbReference type="SAM" id="Phobius"/>
    </source>
</evidence>
<sequence>MLVIVYWIANVISRSHPDMFTPGQLSSIQKIFILFLLHVFFTFFCQDKYGFFFMAYYIYTIQEKVKLE</sequence>
<name>A0A8J6EJ13_ELECQ</name>
<comment type="caution">
    <text evidence="2">The sequence shown here is derived from an EMBL/GenBank/DDBJ whole genome shotgun (WGS) entry which is preliminary data.</text>
</comment>
<keyword evidence="1" id="KW-0472">Membrane</keyword>
<keyword evidence="1" id="KW-1133">Transmembrane helix</keyword>
<dbReference type="Proteomes" id="UP000770717">
    <property type="component" value="Unassembled WGS sequence"/>
</dbReference>
<evidence type="ECO:0000313" key="3">
    <source>
        <dbReference type="Proteomes" id="UP000770717"/>
    </source>
</evidence>
<protein>
    <submittedName>
        <fullName evidence="2">Uncharacterized protein</fullName>
    </submittedName>
</protein>
<organism evidence="2 3">
    <name type="scientific">Eleutherodactylus coqui</name>
    <name type="common">Puerto Rican coqui</name>
    <dbReference type="NCBI Taxonomy" id="57060"/>
    <lineage>
        <taxon>Eukaryota</taxon>
        <taxon>Metazoa</taxon>
        <taxon>Chordata</taxon>
        <taxon>Craniata</taxon>
        <taxon>Vertebrata</taxon>
        <taxon>Euteleostomi</taxon>
        <taxon>Amphibia</taxon>
        <taxon>Batrachia</taxon>
        <taxon>Anura</taxon>
        <taxon>Neobatrachia</taxon>
        <taxon>Hyloidea</taxon>
        <taxon>Eleutherodactylidae</taxon>
        <taxon>Eleutherodactylinae</taxon>
        <taxon>Eleutherodactylus</taxon>
        <taxon>Eleutherodactylus</taxon>
    </lineage>
</organism>
<keyword evidence="1" id="KW-0812">Transmembrane</keyword>
<dbReference type="EMBL" id="WNTK01000342">
    <property type="protein sequence ID" value="KAG9470183.1"/>
    <property type="molecule type" value="Genomic_DNA"/>
</dbReference>
<reference evidence="2" key="1">
    <citation type="thesis" date="2020" institute="ProQuest LLC" country="789 East Eisenhower Parkway, Ann Arbor, MI, USA">
        <title>Comparative Genomics and Chromosome Evolution.</title>
        <authorList>
            <person name="Mudd A.B."/>
        </authorList>
    </citation>
    <scope>NUCLEOTIDE SEQUENCE</scope>
    <source>
        <strain evidence="2">HN-11 Male</strain>
        <tissue evidence="2">Kidney and liver</tissue>
    </source>
</reference>